<name>A0ABW0AJ33_9ACTN</name>
<feature type="transmembrane region" description="Helical" evidence="1">
    <location>
        <begin position="142"/>
        <end position="163"/>
    </location>
</feature>
<keyword evidence="3" id="KW-1185">Reference proteome</keyword>
<feature type="transmembrane region" description="Helical" evidence="1">
    <location>
        <begin position="240"/>
        <end position="264"/>
    </location>
</feature>
<dbReference type="SUPFAM" id="SSF103473">
    <property type="entry name" value="MFS general substrate transporter"/>
    <property type="match status" value="1"/>
</dbReference>
<keyword evidence="1" id="KW-1133">Transmembrane helix</keyword>
<feature type="transmembrane region" description="Helical" evidence="1">
    <location>
        <begin position="362"/>
        <end position="381"/>
    </location>
</feature>
<proteinExistence type="predicted"/>
<gene>
    <name evidence="2" type="ORF">ACFPRH_18400</name>
</gene>
<evidence type="ECO:0000313" key="2">
    <source>
        <dbReference type="EMBL" id="MFC5153708.1"/>
    </source>
</evidence>
<feature type="transmembrane region" description="Helical" evidence="1">
    <location>
        <begin position="212"/>
        <end position="234"/>
    </location>
</feature>
<sequence>MSYRLLATRPVLVWALVAVGARMPVAMAPLALVFLVRERPGGYAVGAGLAAVYVVGEVVGAAVLGARLRPGRARGQLAVGMGVGAGAFAGVGLFPGAHPVVLGLLAGVAGAAPAASPGGMRTLLISRLPEALVVKALSAESVLVYAVWAAAPALAGVLALGVAPPLPMLLAAVLLAAASAGMWALPSGWAAEEDGEGEGASMARALAGAWPVYVTGAAAMSLLALAELVLPALLEQRGIGVGWAGPLLAGFSVASAAGAVLYGVRGTWPGSLRAQSLVLLMAVAGCVTLVGVSGSLPWIAGGLLMAGLLQSGVQLSRSLSLRDALPPSAHAAGYSVMYAASGVGYAVAAMLVGAVQSAATPSVAVLAGVGLTLSLVAVGALGEVGTRRRARAVPGVREARDVGGRCPDRSPG</sequence>
<comment type="caution">
    <text evidence="2">The sequence shown here is derived from an EMBL/GenBank/DDBJ whole genome shotgun (WGS) entry which is preliminary data.</text>
</comment>
<feature type="transmembrane region" description="Helical" evidence="1">
    <location>
        <begin position="100"/>
        <end position="121"/>
    </location>
</feature>
<keyword evidence="1" id="KW-0812">Transmembrane</keyword>
<dbReference type="Proteomes" id="UP001596160">
    <property type="component" value="Unassembled WGS sequence"/>
</dbReference>
<dbReference type="RefSeq" id="WP_344471992.1">
    <property type="nucleotide sequence ID" value="NZ_BAAASB010000001.1"/>
</dbReference>
<feature type="transmembrane region" description="Helical" evidence="1">
    <location>
        <begin position="276"/>
        <end position="292"/>
    </location>
</feature>
<dbReference type="EMBL" id="JBHSKP010000011">
    <property type="protein sequence ID" value="MFC5153708.1"/>
    <property type="molecule type" value="Genomic_DNA"/>
</dbReference>
<organism evidence="2 3">
    <name type="scientific">Streptomyces amakusaensis</name>
    <dbReference type="NCBI Taxonomy" id="67271"/>
    <lineage>
        <taxon>Bacteria</taxon>
        <taxon>Bacillati</taxon>
        <taxon>Actinomycetota</taxon>
        <taxon>Actinomycetes</taxon>
        <taxon>Kitasatosporales</taxon>
        <taxon>Streptomycetaceae</taxon>
        <taxon>Streptomyces</taxon>
    </lineage>
</organism>
<feature type="transmembrane region" description="Helical" evidence="1">
    <location>
        <begin position="42"/>
        <end position="65"/>
    </location>
</feature>
<evidence type="ECO:0000256" key="1">
    <source>
        <dbReference type="SAM" id="Phobius"/>
    </source>
</evidence>
<dbReference type="Gene3D" id="1.20.1250.20">
    <property type="entry name" value="MFS general substrate transporter like domains"/>
    <property type="match status" value="1"/>
</dbReference>
<feature type="transmembrane region" description="Helical" evidence="1">
    <location>
        <begin position="77"/>
        <end position="94"/>
    </location>
</feature>
<feature type="transmembrane region" description="Helical" evidence="1">
    <location>
        <begin position="336"/>
        <end position="356"/>
    </location>
</feature>
<feature type="transmembrane region" description="Helical" evidence="1">
    <location>
        <begin position="169"/>
        <end position="191"/>
    </location>
</feature>
<reference evidence="3" key="1">
    <citation type="journal article" date="2019" name="Int. J. Syst. Evol. Microbiol.">
        <title>The Global Catalogue of Microorganisms (GCM) 10K type strain sequencing project: providing services to taxonomists for standard genome sequencing and annotation.</title>
        <authorList>
            <consortium name="The Broad Institute Genomics Platform"/>
            <consortium name="The Broad Institute Genome Sequencing Center for Infectious Disease"/>
            <person name="Wu L."/>
            <person name="Ma J."/>
        </authorList>
    </citation>
    <scope>NUCLEOTIDE SEQUENCE [LARGE SCALE GENOMIC DNA]</scope>
    <source>
        <strain evidence="3">PCU 266</strain>
    </source>
</reference>
<evidence type="ECO:0000313" key="3">
    <source>
        <dbReference type="Proteomes" id="UP001596160"/>
    </source>
</evidence>
<dbReference type="InterPro" id="IPR036259">
    <property type="entry name" value="MFS_trans_sf"/>
</dbReference>
<protein>
    <submittedName>
        <fullName evidence="2">MFS transporter</fullName>
    </submittedName>
</protein>
<feature type="transmembrane region" description="Helical" evidence="1">
    <location>
        <begin position="12"/>
        <end position="36"/>
    </location>
</feature>
<keyword evidence="1" id="KW-0472">Membrane</keyword>
<accession>A0ABW0AJ33</accession>